<dbReference type="GO" id="GO:0008810">
    <property type="term" value="F:cellulase activity"/>
    <property type="evidence" value="ECO:0007669"/>
    <property type="project" value="UniProtKB-EC"/>
</dbReference>
<evidence type="ECO:0000313" key="13">
    <source>
        <dbReference type="Proteomes" id="UP000324897"/>
    </source>
</evidence>
<evidence type="ECO:0000259" key="11">
    <source>
        <dbReference type="Pfam" id="PF00759"/>
    </source>
</evidence>
<evidence type="ECO:0000256" key="5">
    <source>
        <dbReference type="ARBA" id="ARBA00023277"/>
    </source>
</evidence>
<evidence type="ECO:0000256" key="9">
    <source>
        <dbReference type="RuleBase" id="RU361166"/>
    </source>
</evidence>
<comment type="similarity">
    <text evidence="2 8 9">Belongs to the glycosyl hydrolase 9 (cellulase E) family.</text>
</comment>
<gene>
    <name evidence="12" type="ORF">EJB05_13239</name>
</gene>
<reference evidence="12 13" key="1">
    <citation type="journal article" date="2019" name="Sci. Rep.">
        <title>A high-quality genome of Eragrostis curvula grass provides insights into Poaceae evolution and supports new strategies to enhance forage quality.</title>
        <authorList>
            <person name="Carballo J."/>
            <person name="Santos B.A.C.M."/>
            <person name="Zappacosta D."/>
            <person name="Garbus I."/>
            <person name="Selva J.P."/>
            <person name="Gallo C.A."/>
            <person name="Diaz A."/>
            <person name="Albertini E."/>
            <person name="Caccamo M."/>
            <person name="Echenique V."/>
        </authorList>
    </citation>
    <scope>NUCLEOTIDE SEQUENCE [LARGE SCALE GENOMIC DNA]</scope>
    <source>
        <strain evidence="13">cv. Victoria</strain>
        <tissue evidence="12">Leaf</tissue>
    </source>
</reference>
<feature type="domain" description="Glycoside hydrolase family 9" evidence="11">
    <location>
        <begin position="2"/>
        <end position="281"/>
    </location>
</feature>
<dbReference type="Gene3D" id="1.50.10.10">
    <property type="match status" value="1"/>
</dbReference>
<keyword evidence="4 9" id="KW-0136">Cellulose degradation</keyword>
<keyword evidence="13" id="KW-1185">Reference proteome</keyword>
<evidence type="ECO:0000256" key="6">
    <source>
        <dbReference type="ARBA" id="ARBA00023295"/>
    </source>
</evidence>
<feature type="region of interest" description="Disordered" evidence="10">
    <location>
        <begin position="241"/>
        <end position="272"/>
    </location>
</feature>
<keyword evidence="3 8" id="KW-0378">Hydrolase</keyword>
<feature type="non-terminal residue" evidence="12">
    <location>
        <position position="1"/>
    </location>
</feature>
<dbReference type="GO" id="GO:0030245">
    <property type="term" value="P:cellulose catabolic process"/>
    <property type="evidence" value="ECO:0007669"/>
    <property type="project" value="UniProtKB-KW"/>
</dbReference>
<keyword evidence="6 8" id="KW-0326">Glycosidase</keyword>
<sequence>MYKFARRATTRTLYSSGQPDVEPYYKSTSYWDEYMWSAAWMYYATGDASYVSFATDPRLRKNARALFGINVVDLFVLSWDSKVPGAQLLLSRLHMFGCNTGYPYDYEQSRSPASGTNTGDNMFKFDRYRGQPLQYVVANAFLAALYANYLEAGNVKGWYCGSKFMTINDLRAFARSQRNSKHWLNYILGDNPKKMSYVVGVGKKYPRRLHHRGASTPNDGIKYTCTGGYKWRDSSKADPNLLTGAMVGEPDRSDGFTDSRNGAGGHNEPTLAGNAGLPAALVSKVPEPLVASLVAVTGSGRGSGASAVDKSTMFAAVPRKFP</sequence>
<comment type="caution">
    <text evidence="12">The sequence shown here is derived from an EMBL/GenBank/DDBJ whole genome shotgun (WGS) entry which is preliminary data.</text>
</comment>
<dbReference type="Gramene" id="TVU39799">
    <property type="protein sequence ID" value="TVU39799"/>
    <property type="gene ID" value="EJB05_13239"/>
</dbReference>
<organism evidence="12 13">
    <name type="scientific">Eragrostis curvula</name>
    <name type="common">weeping love grass</name>
    <dbReference type="NCBI Taxonomy" id="38414"/>
    <lineage>
        <taxon>Eukaryota</taxon>
        <taxon>Viridiplantae</taxon>
        <taxon>Streptophyta</taxon>
        <taxon>Embryophyta</taxon>
        <taxon>Tracheophyta</taxon>
        <taxon>Spermatophyta</taxon>
        <taxon>Magnoliopsida</taxon>
        <taxon>Liliopsida</taxon>
        <taxon>Poales</taxon>
        <taxon>Poaceae</taxon>
        <taxon>PACMAD clade</taxon>
        <taxon>Chloridoideae</taxon>
        <taxon>Eragrostideae</taxon>
        <taxon>Eragrostidinae</taxon>
        <taxon>Eragrostis</taxon>
    </lineage>
</organism>
<name>A0A5J9VUB9_9POAL</name>
<proteinExistence type="inferred from homology"/>
<dbReference type="InterPro" id="IPR008928">
    <property type="entry name" value="6-hairpin_glycosidase_sf"/>
</dbReference>
<dbReference type="Pfam" id="PF00759">
    <property type="entry name" value="Glyco_hydro_9"/>
    <property type="match status" value="1"/>
</dbReference>
<accession>A0A5J9VUB9</accession>
<dbReference type="InterPro" id="IPR018221">
    <property type="entry name" value="Glyco_hydro_9_His_AS"/>
</dbReference>
<feature type="active site" evidence="8">
    <location>
        <position position="210"/>
    </location>
</feature>
<evidence type="ECO:0000256" key="1">
    <source>
        <dbReference type="ARBA" id="ARBA00000966"/>
    </source>
</evidence>
<dbReference type="OrthoDB" id="10257085at2759"/>
<dbReference type="EMBL" id="RWGY01000007">
    <property type="protein sequence ID" value="TVU39799.1"/>
    <property type="molecule type" value="Genomic_DNA"/>
</dbReference>
<dbReference type="InterPro" id="IPR001701">
    <property type="entry name" value="Glyco_hydro_9"/>
</dbReference>
<comment type="catalytic activity">
    <reaction evidence="1 9">
        <text>Endohydrolysis of (1-&gt;4)-beta-D-glucosidic linkages in cellulose, lichenin and cereal beta-D-glucans.</text>
        <dbReference type="EC" id="3.2.1.4"/>
    </reaction>
</comment>
<evidence type="ECO:0000313" key="12">
    <source>
        <dbReference type="EMBL" id="TVU39799.1"/>
    </source>
</evidence>
<evidence type="ECO:0000256" key="7">
    <source>
        <dbReference type="ARBA" id="ARBA00023326"/>
    </source>
</evidence>
<dbReference type="InterPro" id="IPR012341">
    <property type="entry name" value="6hp_glycosidase-like_sf"/>
</dbReference>
<evidence type="ECO:0000256" key="8">
    <source>
        <dbReference type="PROSITE-ProRule" id="PRU10059"/>
    </source>
</evidence>
<dbReference type="AlphaFoldDB" id="A0A5J9VUB9"/>
<evidence type="ECO:0000256" key="2">
    <source>
        <dbReference type="ARBA" id="ARBA00007072"/>
    </source>
</evidence>
<evidence type="ECO:0000256" key="4">
    <source>
        <dbReference type="ARBA" id="ARBA00023001"/>
    </source>
</evidence>
<keyword evidence="5 8" id="KW-0119">Carbohydrate metabolism</keyword>
<dbReference type="Proteomes" id="UP000324897">
    <property type="component" value="Chromosome 4"/>
</dbReference>
<evidence type="ECO:0000256" key="10">
    <source>
        <dbReference type="SAM" id="MobiDB-lite"/>
    </source>
</evidence>
<dbReference type="SUPFAM" id="SSF48208">
    <property type="entry name" value="Six-hairpin glycosidases"/>
    <property type="match status" value="1"/>
</dbReference>
<keyword evidence="7 8" id="KW-0624">Polysaccharide degradation</keyword>
<evidence type="ECO:0000256" key="3">
    <source>
        <dbReference type="ARBA" id="ARBA00022801"/>
    </source>
</evidence>
<protein>
    <recommendedName>
        <fullName evidence="9">Endoglucanase</fullName>
        <ecNumber evidence="9">3.2.1.4</ecNumber>
    </recommendedName>
</protein>
<dbReference type="PROSITE" id="PS00592">
    <property type="entry name" value="GH9_2"/>
    <property type="match status" value="1"/>
</dbReference>
<dbReference type="PANTHER" id="PTHR22298">
    <property type="entry name" value="ENDO-1,4-BETA-GLUCANASE"/>
    <property type="match status" value="1"/>
</dbReference>
<dbReference type="EC" id="3.2.1.4" evidence="9"/>